<dbReference type="GO" id="GO:0016491">
    <property type="term" value="F:oxidoreductase activity"/>
    <property type="evidence" value="ECO:0007669"/>
    <property type="project" value="InterPro"/>
</dbReference>
<dbReference type="InterPro" id="IPR013785">
    <property type="entry name" value="Aldolase_TIM"/>
</dbReference>
<evidence type="ECO:0000256" key="3">
    <source>
        <dbReference type="ARBA" id="ARBA00022691"/>
    </source>
</evidence>
<sequence>MKTKVIIRGLVLKVASRCNLNCEYCYMYNLGDKTYKSQPKVMSQEVVIHLLMRVKTYLTESGSKTFAFIFHGGEPLLVGYDFYQNFVRKANELLPASIQIIYTIQTNGVLLSDEWCKVLGSLGIRIGISLDGLSEEANRFRLDHHGRSSLSATLQGIANAQTSKHLKYLPGILSVINPNINPDDLYKKYKSLKIRHINFLLPDGTHDNLPTGFELEQTIFADWLIKLFDNWFEDQDRDKPQITFFNQILNKILGGEGDFEYLGGGKNINLIIETNGDIEPQDSLKACGNGFTKTNMNISNHALEDSFKHPLIKFCIDSQETLCGQCQNCSVVEVCNGGFITHRYDAKNGFNNPSIYCKDLERLIHYISIRVEYLLIYSSNKNIKGNEFF</sequence>
<dbReference type="EMBL" id="QGGO01000032">
    <property type="protein sequence ID" value="PWK18084.1"/>
    <property type="molecule type" value="Genomic_DNA"/>
</dbReference>
<evidence type="ECO:0000256" key="1">
    <source>
        <dbReference type="ARBA" id="ARBA00001966"/>
    </source>
</evidence>
<evidence type="ECO:0000259" key="7">
    <source>
        <dbReference type="PROSITE" id="PS51918"/>
    </source>
</evidence>
<dbReference type="CDD" id="cd01335">
    <property type="entry name" value="Radical_SAM"/>
    <property type="match status" value="1"/>
</dbReference>
<keyword evidence="6" id="KW-0411">Iron-sulfur</keyword>
<keyword evidence="9" id="KW-1185">Reference proteome</keyword>
<dbReference type="SFLD" id="SFLDS00029">
    <property type="entry name" value="Radical_SAM"/>
    <property type="match status" value="1"/>
</dbReference>
<dbReference type="PANTHER" id="PTHR43273">
    <property type="entry name" value="ANAEROBIC SULFATASE-MATURATING ENZYME HOMOLOG ASLB-RELATED"/>
    <property type="match status" value="1"/>
</dbReference>
<dbReference type="SUPFAM" id="SSF102114">
    <property type="entry name" value="Radical SAM enzymes"/>
    <property type="match status" value="1"/>
</dbReference>
<dbReference type="Pfam" id="PF04055">
    <property type="entry name" value="Radical_SAM"/>
    <property type="match status" value="1"/>
</dbReference>
<dbReference type="PANTHER" id="PTHR43273:SF8">
    <property type="entry name" value="RADICAL SAM DOMAIN PROTEIN"/>
    <property type="match status" value="1"/>
</dbReference>
<dbReference type="Proteomes" id="UP000245489">
    <property type="component" value="Unassembled WGS sequence"/>
</dbReference>
<dbReference type="AlphaFoldDB" id="A0A316DIT7"/>
<dbReference type="GO" id="GO:0051539">
    <property type="term" value="F:4 iron, 4 sulfur cluster binding"/>
    <property type="evidence" value="ECO:0007669"/>
    <property type="project" value="UniProtKB-KW"/>
</dbReference>
<dbReference type="InterPro" id="IPR007197">
    <property type="entry name" value="rSAM"/>
</dbReference>
<dbReference type="SFLD" id="SFLDG01067">
    <property type="entry name" value="SPASM/twitch_domain_containing"/>
    <property type="match status" value="1"/>
</dbReference>
<proteinExistence type="predicted"/>
<keyword evidence="3" id="KW-0949">S-adenosyl-L-methionine</keyword>
<reference evidence="8 9" key="1">
    <citation type="submission" date="2018-05" db="EMBL/GenBank/DDBJ databases">
        <title>Genomic Encyclopedia of Archaeal and Bacterial Type Strains, Phase II (KMG-II): from individual species to whole genera.</title>
        <authorList>
            <person name="Goeker M."/>
        </authorList>
    </citation>
    <scope>NUCLEOTIDE SEQUENCE [LARGE SCALE GENOMIC DNA]</scope>
    <source>
        <strain evidence="8 9">DSM 22214</strain>
    </source>
</reference>
<keyword evidence="2" id="KW-0004">4Fe-4S</keyword>
<organism evidence="8 9">
    <name type="scientific">Arcicella aurantiaca</name>
    <dbReference type="NCBI Taxonomy" id="591202"/>
    <lineage>
        <taxon>Bacteria</taxon>
        <taxon>Pseudomonadati</taxon>
        <taxon>Bacteroidota</taxon>
        <taxon>Cytophagia</taxon>
        <taxon>Cytophagales</taxon>
        <taxon>Flectobacillaceae</taxon>
        <taxon>Arcicella</taxon>
    </lineage>
</organism>
<dbReference type="InterPro" id="IPR058240">
    <property type="entry name" value="rSAM_sf"/>
</dbReference>
<evidence type="ECO:0000313" key="9">
    <source>
        <dbReference type="Proteomes" id="UP000245489"/>
    </source>
</evidence>
<dbReference type="GO" id="GO:0046872">
    <property type="term" value="F:metal ion binding"/>
    <property type="evidence" value="ECO:0007669"/>
    <property type="project" value="UniProtKB-KW"/>
</dbReference>
<dbReference type="SFLD" id="SFLDG01072">
    <property type="entry name" value="dehydrogenase_like"/>
    <property type="match status" value="1"/>
</dbReference>
<dbReference type="PROSITE" id="PS01305">
    <property type="entry name" value="MOAA_NIFB_PQQE"/>
    <property type="match status" value="1"/>
</dbReference>
<feature type="domain" description="Radical SAM core" evidence="7">
    <location>
        <begin position="2"/>
        <end position="233"/>
    </location>
</feature>
<evidence type="ECO:0000313" key="8">
    <source>
        <dbReference type="EMBL" id="PWK18084.1"/>
    </source>
</evidence>
<dbReference type="OrthoDB" id="9808591at2"/>
<dbReference type="RefSeq" id="WP_146199220.1">
    <property type="nucleotide sequence ID" value="NZ_QGGO01000032.1"/>
</dbReference>
<evidence type="ECO:0000256" key="5">
    <source>
        <dbReference type="ARBA" id="ARBA00023004"/>
    </source>
</evidence>
<accession>A0A316DIT7</accession>
<dbReference type="InterPro" id="IPR000385">
    <property type="entry name" value="MoaA_NifB_PqqE_Fe-S-bd_CS"/>
</dbReference>
<dbReference type="Gene3D" id="3.20.20.70">
    <property type="entry name" value="Aldolase class I"/>
    <property type="match status" value="1"/>
</dbReference>
<keyword evidence="5" id="KW-0408">Iron</keyword>
<dbReference type="SFLD" id="SFLDG01386">
    <property type="entry name" value="main_SPASM_domain-containing"/>
    <property type="match status" value="1"/>
</dbReference>
<evidence type="ECO:0000256" key="4">
    <source>
        <dbReference type="ARBA" id="ARBA00022723"/>
    </source>
</evidence>
<keyword evidence="4" id="KW-0479">Metal-binding</keyword>
<gene>
    <name evidence="8" type="ORF">LV89_04235</name>
</gene>
<comment type="caution">
    <text evidence="8">The sequence shown here is derived from an EMBL/GenBank/DDBJ whole genome shotgun (WGS) entry which is preliminary data.</text>
</comment>
<comment type="cofactor">
    <cofactor evidence="1">
        <name>[4Fe-4S] cluster</name>
        <dbReference type="ChEBI" id="CHEBI:49883"/>
    </cofactor>
</comment>
<name>A0A316DIT7_9BACT</name>
<dbReference type="PROSITE" id="PS51918">
    <property type="entry name" value="RADICAL_SAM"/>
    <property type="match status" value="1"/>
</dbReference>
<dbReference type="InterPro" id="IPR023867">
    <property type="entry name" value="Sulphatase_maturase_rSAM"/>
</dbReference>
<evidence type="ECO:0000256" key="6">
    <source>
        <dbReference type="ARBA" id="ARBA00023014"/>
    </source>
</evidence>
<protein>
    <recommendedName>
        <fullName evidence="7">Radical SAM core domain-containing protein</fullName>
    </recommendedName>
</protein>
<evidence type="ECO:0000256" key="2">
    <source>
        <dbReference type="ARBA" id="ARBA00022485"/>
    </source>
</evidence>